<gene>
    <name evidence="14" type="primary">8238343</name>
    <name evidence="13" type="ORF">Phum_PHUM120320</name>
</gene>
<dbReference type="EMBL" id="AAZO01001418">
    <property type="status" value="NOT_ANNOTATED_CDS"/>
    <property type="molecule type" value="Genomic_DNA"/>
</dbReference>
<dbReference type="CTD" id="8238343"/>
<evidence type="ECO:0000256" key="7">
    <source>
        <dbReference type="ARBA" id="ARBA00022723"/>
    </source>
</evidence>
<evidence type="ECO:0000313" key="13">
    <source>
        <dbReference type="EMBL" id="EEB11479.1"/>
    </source>
</evidence>
<evidence type="ECO:0000256" key="12">
    <source>
        <dbReference type="RuleBase" id="RU000461"/>
    </source>
</evidence>
<evidence type="ECO:0000256" key="1">
    <source>
        <dbReference type="ARBA" id="ARBA00001971"/>
    </source>
</evidence>
<dbReference type="EMBL" id="DS235082">
    <property type="protein sequence ID" value="EEB11479.1"/>
    <property type="molecule type" value="Genomic_DNA"/>
</dbReference>
<name>E0VDM3_PEDHC</name>
<dbReference type="eggNOG" id="KOG0159">
    <property type="taxonomic scope" value="Eukaryota"/>
</dbReference>
<dbReference type="PRINTS" id="PR00385">
    <property type="entry name" value="P450"/>
</dbReference>
<keyword evidence="15" id="KW-1185">Reference proteome</keyword>
<reference evidence="14" key="3">
    <citation type="submission" date="2020-05" db="UniProtKB">
        <authorList>
            <consortium name="EnsemblMetazoa"/>
        </authorList>
    </citation>
    <scope>IDENTIFICATION</scope>
    <source>
        <strain evidence="14">USDA</strain>
    </source>
</reference>
<sequence length="551" mass="64452">MKSIKFTFKLIKNNRNNNNDNNIRRLHEICIKKKRNISSSANRRENEKNVEYEEAKPYSEIPGPKPLPIPYIGNLWRLLPFARYGKAGFLDMHDLLYEDYGPIVKFDGLGTISQVYLFDPESVEKMYRNESIWPIRMGLPSIQYYREVVRKDFYQGIAGLITSNGEEWYKFRKATNQVMMQPKNVKLYLNSVVDVVDDFIERIRYIRLPNDEMPDNFLDEINKMSLEAFTFITLDTRLGCLKNNLNPNSEPDKMITSVRNIINLIFQLDFKPSLWRLYPTKDWKKFVQSMNYCLEFSLKHINAKWEKIKKGDEETSRSILESLLHQTKDPKIPLIMAADTLLAGIDTTSNTLSTILYYLSQNMKKQEKLFDELKILLPEKNSPFTEDVLNNLKYARAVIKESERLNPTSSGNQRVSTKDMVLNNYQIPKGTSLFVCNSVMCKMDKYFKDPHDFIPERWLKSTGNRKADDVDDGGGNNEYKKTHHPFVYLPFGFGQRSCIGKRFAYLELEVAVAKLVRNFKIGYDHEPMTWVTRLVKVPTKPLKFKMTERTE</sequence>
<dbReference type="InParanoid" id="E0VDM3"/>
<dbReference type="PROSITE" id="PS00086">
    <property type="entry name" value="CYTOCHROME_P450"/>
    <property type="match status" value="1"/>
</dbReference>
<dbReference type="InterPro" id="IPR001128">
    <property type="entry name" value="Cyt_P450"/>
</dbReference>
<dbReference type="RefSeq" id="XP_002424217.1">
    <property type="nucleotide sequence ID" value="XM_002424172.1"/>
</dbReference>
<evidence type="ECO:0000256" key="6">
    <source>
        <dbReference type="ARBA" id="ARBA00022617"/>
    </source>
</evidence>
<dbReference type="GO" id="GO:0005506">
    <property type="term" value="F:iron ion binding"/>
    <property type="evidence" value="ECO:0007669"/>
    <property type="project" value="InterPro"/>
</dbReference>
<dbReference type="CDD" id="cd11054">
    <property type="entry name" value="CYP24A1-like"/>
    <property type="match status" value="1"/>
</dbReference>
<reference evidence="13" key="2">
    <citation type="submission" date="2007-04" db="EMBL/GenBank/DDBJ databases">
        <title>The genome of the human body louse.</title>
        <authorList>
            <consortium name="The Human Body Louse Genome Consortium"/>
            <person name="Kirkness E."/>
            <person name="Walenz B."/>
            <person name="Hass B."/>
            <person name="Bruggner R."/>
            <person name="Strausberg R."/>
        </authorList>
    </citation>
    <scope>NUCLEOTIDE SEQUENCE</scope>
    <source>
        <strain evidence="13">USDA</strain>
    </source>
</reference>
<dbReference type="FunFam" id="1.10.630.10:FF:000006">
    <property type="entry name" value="Cytochrome P450 302a1, mitochondrial"/>
    <property type="match status" value="1"/>
</dbReference>
<comment type="similarity">
    <text evidence="5 12">Belongs to the cytochrome P450 family.</text>
</comment>
<dbReference type="GO" id="GO:0020037">
    <property type="term" value="F:heme binding"/>
    <property type="evidence" value="ECO:0007669"/>
    <property type="project" value="InterPro"/>
</dbReference>
<evidence type="ECO:0000256" key="2">
    <source>
        <dbReference type="ARBA" id="ARBA00003690"/>
    </source>
</evidence>
<dbReference type="SUPFAM" id="SSF48264">
    <property type="entry name" value="Cytochrome P450"/>
    <property type="match status" value="1"/>
</dbReference>
<accession>E0VDM3</accession>
<dbReference type="OMA" id="RPEHEQS"/>
<feature type="binding site" description="axial binding residue" evidence="11">
    <location>
        <position position="498"/>
    </location>
    <ligand>
        <name>heme</name>
        <dbReference type="ChEBI" id="CHEBI:30413"/>
    </ligand>
    <ligandPart>
        <name>Fe</name>
        <dbReference type="ChEBI" id="CHEBI:18248"/>
    </ligandPart>
</feature>
<dbReference type="PANTHER" id="PTHR24279">
    <property type="entry name" value="CYTOCHROME P450"/>
    <property type="match status" value="1"/>
</dbReference>
<keyword evidence="10 12" id="KW-0503">Monooxygenase</keyword>
<keyword evidence="8 12" id="KW-0560">Oxidoreductase</keyword>
<dbReference type="Pfam" id="PF00067">
    <property type="entry name" value="p450"/>
    <property type="match status" value="1"/>
</dbReference>
<evidence type="ECO:0000256" key="11">
    <source>
        <dbReference type="PIRSR" id="PIRSR602403-1"/>
    </source>
</evidence>
<organism>
    <name type="scientific">Pediculus humanus subsp. corporis</name>
    <name type="common">Body louse</name>
    <dbReference type="NCBI Taxonomy" id="121224"/>
    <lineage>
        <taxon>Eukaryota</taxon>
        <taxon>Metazoa</taxon>
        <taxon>Ecdysozoa</taxon>
        <taxon>Arthropoda</taxon>
        <taxon>Hexapoda</taxon>
        <taxon>Insecta</taxon>
        <taxon>Pterygota</taxon>
        <taxon>Neoptera</taxon>
        <taxon>Paraneoptera</taxon>
        <taxon>Psocodea</taxon>
        <taxon>Troctomorpha</taxon>
        <taxon>Phthiraptera</taxon>
        <taxon>Anoplura</taxon>
        <taxon>Pediculidae</taxon>
        <taxon>Pediculus</taxon>
    </lineage>
</organism>
<dbReference type="InterPro" id="IPR002403">
    <property type="entry name" value="Cyt_P450_E_grp-IV"/>
</dbReference>
<dbReference type="ChEMBL" id="CHEMBL2364702"/>
<dbReference type="HOGENOM" id="CLU_001570_28_0_1"/>
<dbReference type="AlphaFoldDB" id="E0VDM3"/>
<proteinExistence type="inferred from homology"/>
<dbReference type="InterPro" id="IPR050479">
    <property type="entry name" value="CYP11_CYP27_families"/>
</dbReference>
<evidence type="ECO:0000256" key="10">
    <source>
        <dbReference type="ARBA" id="ARBA00023033"/>
    </source>
</evidence>
<dbReference type="GO" id="GO:0008386">
    <property type="term" value="F:cholesterol monooxygenase (side-chain-cleaving) activity"/>
    <property type="evidence" value="ECO:0007669"/>
    <property type="project" value="UniProtKB-EC"/>
</dbReference>
<keyword evidence="9 11" id="KW-0408">Iron</keyword>
<dbReference type="OrthoDB" id="3945418at2759"/>
<evidence type="ECO:0000256" key="9">
    <source>
        <dbReference type="ARBA" id="ARBA00023004"/>
    </source>
</evidence>
<dbReference type="PRINTS" id="PR00465">
    <property type="entry name" value="EP450IV"/>
</dbReference>
<evidence type="ECO:0000313" key="15">
    <source>
        <dbReference type="Proteomes" id="UP000009046"/>
    </source>
</evidence>
<comment type="cofactor">
    <cofactor evidence="1 11">
        <name>heme</name>
        <dbReference type="ChEBI" id="CHEBI:30413"/>
    </cofactor>
</comment>
<dbReference type="EC" id="1.14.15.6" evidence="13"/>
<dbReference type="Proteomes" id="UP000009046">
    <property type="component" value="Unassembled WGS sequence"/>
</dbReference>
<evidence type="ECO:0000256" key="3">
    <source>
        <dbReference type="ARBA" id="ARBA00004174"/>
    </source>
</evidence>
<dbReference type="EnsemblMetazoa" id="PHUM120320-RA">
    <property type="protein sequence ID" value="PHUM120320-PA"/>
    <property type="gene ID" value="PHUM120320"/>
</dbReference>
<reference evidence="13" key="1">
    <citation type="submission" date="2007-04" db="EMBL/GenBank/DDBJ databases">
        <title>Annotation of Pediculus humanus corporis strain USDA.</title>
        <authorList>
            <person name="Kirkness E."/>
            <person name="Hannick L."/>
            <person name="Hass B."/>
            <person name="Bruggner R."/>
            <person name="Lawson D."/>
            <person name="Bidwell S."/>
            <person name="Joardar V."/>
            <person name="Caler E."/>
            <person name="Walenz B."/>
            <person name="Inman J."/>
            <person name="Schobel S."/>
            <person name="Galinsky K."/>
            <person name="Amedeo P."/>
            <person name="Strausberg R."/>
        </authorList>
    </citation>
    <scope>NUCLEOTIDE SEQUENCE</scope>
    <source>
        <strain evidence="13">USDA</strain>
    </source>
</reference>
<dbReference type="InterPro" id="IPR017972">
    <property type="entry name" value="Cyt_P450_CS"/>
</dbReference>
<evidence type="ECO:0000256" key="4">
    <source>
        <dbReference type="ARBA" id="ARBA00004406"/>
    </source>
</evidence>
<dbReference type="VEuPathDB" id="VectorBase:PHUM120320"/>
<protein>
    <submittedName>
        <fullName evidence="13 14">Cytochrome P450, putative</fullName>
        <ecNumber evidence="13">1.14.15.6</ecNumber>
    </submittedName>
</protein>
<dbReference type="PANTHER" id="PTHR24279:SF120">
    <property type="entry name" value="CYTOCHROME P450"/>
    <property type="match status" value="1"/>
</dbReference>
<dbReference type="DrugCentral" id="E0VDM3"/>
<keyword evidence="6 11" id="KW-0349">Heme</keyword>
<comment type="function">
    <text evidence="2">May be involved in the metabolism of insect hormones and in the breakdown of synthetic insecticides.</text>
</comment>
<comment type="subcellular location">
    <subcellularLocation>
        <location evidence="4">Endoplasmic reticulum membrane</location>
        <topology evidence="4">Peripheral membrane protein</topology>
    </subcellularLocation>
    <subcellularLocation>
        <location evidence="3">Microsome membrane</location>
        <topology evidence="3">Peripheral membrane protein</topology>
    </subcellularLocation>
</comment>
<dbReference type="InterPro" id="IPR036396">
    <property type="entry name" value="Cyt_P450_sf"/>
</dbReference>
<evidence type="ECO:0000256" key="8">
    <source>
        <dbReference type="ARBA" id="ARBA00023002"/>
    </source>
</evidence>
<evidence type="ECO:0000256" key="5">
    <source>
        <dbReference type="ARBA" id="ARBA00010617"/>
    </source>
</evidence>
<dbReference type="GO" id="GO:0005789">
    <property type="term" value="C:endoplasmic reticulum membrane"/>
    <property type="evidence" value="ECO:0007669"/>
    <property type="project" value="UniProtKB-SubCell"/>
</dbReference>
<keyword evidence="7 11" id="KW-0479">Metal-binding</keyword>
<dbReference type="KEGG" id="phu:Phum_PHUM120320"/>
<dbReference type="GeneID" id="8238343"/>
<dbReference type="Gene3D" id="1.10.630.10">
    <property type="entry name" value="Cytochrome P450"/>
    <property type="match status" value="1"/>
</dbReference>
<dbReference type="STRING" id="121224.E0VDM3"/>
<evidence type="ECO:0000313" key="14">
    <source>
        <dbReference type="EnsemblMetazoa" id="PHUM120320-PA"/>
    </source>
</evidence>